<dbReference type="InterPro" id="IPR003783">
    <property type="entry name" value="Regulatory_RecX"/>
</dbReference>
<feature type="compositionally biased region" description="Basic and acidic residues" evidence="2">
    <location>
        <begin position="75"/>
        <end position="88"/>
    </location>
</feature>
<evidence type="ECO:0000259" key="3">
    <source>
        <dbReference type="Pfam" id="PF21982"/>
    </source>
</evidence>
<sequence length="279" mass="30454">MIEAAAFLSKHPVRIEVGQDDTDLPQPPAKSTHDVLAQSALGHKAAGLVEEQNPYFAGAGTGGDHPQRLAQAHFGRIDGEAEETDKSTRSKGRRQRYRQQARKPRQGGFGYRGRPSSVASVADPLDEDACREAGLTLLDAAARPRQALVDRLLAKGYDPLVVERVVSRLEELGLVDDLSYAQSFLRYCLRRNLGERGCLQEMVRKGLTRSTAEEVVTQAAQEGLFVDAAYELGRKVAAKTRGLDVSVRQRRLWSAGGRKGHDPGVLKQVAGDVFQDEAA</sequence>
<dbReference type="PANTHER" id="PTHR33602">
    <property type="entry name" value="REGULATORY PROTEIN RECX FAMILY PROTEIN"/>
    <property type="match status" value="1"/>
</dbReference>
<gene>
    <name evidence="4" type="ORF">KIM372_10780</name>
</gene>
<dbReference type="EMBL" id="AP026798">
    <property type="protein sequence ID" value="BDR53171.1"/>
    <property type="molecule type" value="Genomic_DNA"/>
</dbReference>
<evidence type="ECO:0000313" key="4">
    <source>
        <dbReference type="EMBL" id="BDR53171.1"/>
    </source>
</evidence>
<evidence type="ECO:0000313" key="5">
    <source>
        <dbReference type="Proteomes" id="UP001321766"/>
    </source>
</evidence>
<feature type="domain" description="RecX first three-helical" evidence="3">
    <location>
        <begin position="130"/>
        <end position="169"/>
    </location>
</feature>
<keyword evidence="1" id="KW-0963">Cytoplasm</keyword>
<protein>
    <recommendedName>
        <fullName evidence="3">RecX first three-helical domain-containing protein</fullName>
    </recommendedName>
</protein>
<accession>A0ABM8B8F9</accession>
<evidence type="ECO:0000256" key="1">
    <source>
        <dbReference type="ARBA" id="ARBA00022490"/>
    </source>
</evidence>
<dbReference type="InterPro" id="IPR053926">
    <property type="entry name" value="RecX_HTH_1st"/>
</dbReference>
<proteinExistence type="predicted"/>
<keyword evidence="5" id="KW-1185">Reference proteome</keyword>
<dbReference type="PANTHER" id="PTHR33602:SF1">
    <property type="entry name" value="REGULATORY PROTEIN RECX FAMILY PROTEIN"/>
    <property type="match status" value="1"/>
</dbReference>
<dbReference type="Proteomes" id="UP001321766">
    <property type="component" value="Chromosome"/>
</dbReference>
<feature type="region of interest" description="Disordered" evidence="2">
    <location>
        <begin position="74"/>
        <end position="120"/>
    </location>
</feature>
<organism evidence="4 5">
    <name type="scientific">Bombiscardovia nodaiensis</name>
    <dbReference type="NCBI Taxonomy" id="2932181"/>
    <lineage>
        <taxon>Bacteria</taxon>
        <taxon>Bacillati</taxon>
        <taxon>Actinomycetota</taxon>
        <taxon>Actinomycetes</taxon>
        <taxon>Bifidobacteriales</taxon>
        <taxon>Bifidobacteriaceae</taxon>
        <taxon>Bombiscardovia</taxon>
    </lineage>
</organism>
<name>A0ABM8B8F9_9BIFI</name>
<reference evidence="4 5" key="1">
    <citation type="journal article" date="2023" name="Microbiol. Spectr.">
        <title>Symbiosis of Carpenter Bees with Uncharacterized Lactic Acid Bacteria Showing NAD Auxotrophy.</title>
        <authorList>
            <person name="Kawasaki S."/>
            <person name="Ozawa K."/>
            <person name="Mori T."/>
            <person name="Yamamoto A."/>
            <person name="Ito M."/>
            <person name="Ohkuma M."/>
            <person name="Sakamoto M."/>
            <person name="Matsutani M."/>
        </authorList>
    </citation>
    <scope>NUCLEOTIDE SEQUENCE [LARGE SCALE GENOMIC DNA]</scope>
    <source>
        <strain evidence="4 5">Kim37-2</strain>
    </source>
</reference>
<feature type="compositionally biased region" description="Basic residues" evidence="2">
    <location>
        <begin position="89"/>
        <end position="105"/>
    </location>
</feature>
<evidence type="ECO:0000256" key="2">
    <source>
        <dbReference type="SAM" id="MobiDB-lite"/>
    </source>
</evidence>
<dbReference type="Pfam" id="PF21982">
    <property type="entry name" value="RecX_HTH1"/>
    <property type="match status" value="1"/>
</dbReference>